<keyword evidence="16" id="KW-1185">Reference proteome</keyword>
<organism evidence="16 17">
    <name type="scientific">Betta splendens</name>
    <name type="common">Siamese fighting fish</name>
    <dbReference type="NCBI Taxonomy" id="158456"/>
    <lineage>
        <taxon>Eukaryota</taxon>
        <taxon>Metazoa</taxon>
        <taxon>Chordata</taxon>
        <taxon>Craniata</taxon>
        <taxon>Vertebrata</taxon>
        <taxon>Euteleostomi</taxon>
        <taxon>Actinopterygii</taxon>
        <taxon>Neopterygii</taxon>
        <taxon>Teleostei</taxon>
        <taxon>Neoteleostei</taxon>
        <taxon>Acanthomorphata</taxon>
        <taxon>Anabantaria</taxon>
        <taxon>Anabantiformes</taxon>
        <taxon>Anabantoidei</taxon>
        <taxon>Osphronemidae</taxon>
        <taxon>Betta</taxon>
    </lineage>
</organism>
<dbReference type="GO" id="GO:0072345">
    <property type="term" value="F:NAADP-sensitive calcium-release channel activity"/>
    <property type="evidence" value="ECO:0007669"/>
    <property type="project" value="TreeGrafter"/>
</dbReference>
<feature type="transmembrane region" description="Helical" evidence="13">
    <location>
        <begin position="272"/>
        <end position="293"/>
    </location>
</feature>
<name>A0A6P7MCP9_BETSP</name>
<evidence type="ECO:0000256" key="2">
    <source>
        <dbReference type="ARBA" id="ARBA00004651"/>
    </source>
</evidence>
<feature type="transmembrane region" description="Helical" evidence="13">
    <location>
        <begin position="331"/>
        <end position="352"/>
    </location>
</feature>
<evidence type="ECO:0000256" key="1">
    <source>
        <dbReference type="ARBA" id="ARBA00004337"/>
    </source>
</evidence>
<evidence type="ECO:0000256" key="11">
    <source>
        <dbReference type="ARBA" id="ARBA00023303"/>
    </source>
</evidence>
<feature type="transmembrane region" description="Helical" evidence="13">
    <location>
        <begin position="364"/>
        <end position="382"/>
    </location>
</feature>
<dbReference type="PANTHER" id="PTHR12127">
    <property type="entry name" value="MUCOLIPIN"/>
    <property type="match status" value="1"/>
</dbReference>
<accession>A0A6P7MCP9</accession>
<dbReference type="CTD" id="100001113"/>
<dbReference type="Gene3D" id="1.10.287.70">
    <property type="match status" value="1"/>
</dbReference>
<dbReference type="InterPro" id="IPR013122">
    <property type="entry name" value="PKD1_2_channel"/>
</dbReference>
<evidence type="ECO:0000256" key="6">
    <source>
        <dbReference type="ARBA" id="ARBA00022753"/>
    </source>
</evidence>
<proteinExistence type="predicted"/>
<dbReference type="InterPro" id="IPR039031">
    <property type="entry name" value="Mucolipin"/>
</dbReference>
<evidence type="ECO:0000256" key="12">
    <source>
        <dbReference type="ARBA" id="ARBA00036634"/>
    </source>
</evidence>
<evidence type="ECO:0000313" key="16">
    <source>
        <dbReference type="Proteomes" id="UP000515150"/>
    </source>
</evidence>
<evidence type="ECO:0000259" key="14">
    <source>
        <dbReference type="Pfam" id="PF08016"/>
    </source>
</evidence>
<feature type="transmembrane region" description="Helical" evidence="13">
    <location>
        <begin position="402"/>
        <end position="424"/>
    </location>
</feature>
<dbReference type="Proteomes" id="UP000515150">
    <property type="component" value="Chromosome 4"/>
</dbReference>
<keyword evidence="11" id="KW-0407">Ion channel</keyword>
<keyword evidence="3" id="KW-0813">Transport</keyword>
<dbReference type="PANTHER" id="PTHR12127:SF5">
    <property type="entry name" value="MUCOLIPIN-3"/>
    <property type="match status" value="1"/>
</dbReference>
<dbReference type="GO" id="GO:0010008">
    <property type="term" value="C:endosome membrane"/>
    <property type="evidence" value="ECO:0007669"/>
    <property type="project" value="UniProtKB-SubCell"/>
</dbReference>
<evidence type="ECO:0000256" key="10">
    <source>
        <dbReference type="ARBA" id="ARBA00023157"/>
    </source>
</evidence>
<evidence type="ECO:0000256" key="4">
    <source>
        <dbReference type="ARBA" id="ARBA00022475"/>
    </source>
</evidence>
<dbReference type="GO" id="GO:0005765">
    <property type="term" value="C:lysosomal membrane"/>
    <property type="evidence" value="ECO:0007669"/>
    <property type="project" value="TreeGrafter"/>
</dbReference>
<evidence type="ECO:0000256" key="3">
    <source>
        <dbReference type="ARBA" id="ARBA00022448"/>
    </source>
</evidence>
<feature type="domain" description="Mucolipin extracytosolic" evidence="15">
    <location>
        <begin position="80"/>
        <end position="260"/>
    </location>
</feature>
<dbReference type="InParanoid" id="A0A6P7MCP9"/>
<evidence type="ECO:0000259" key="15">
    <source>
        <dbReference type="Pfam" id="PF21381"/>
    </source>
</evidence>
<keyword evidence="10" id="KW-1015">Disulfide bond</keyword>
<sequence length="555" mass="64549">MQEMEMEVVADLHEASEPSTCDQQHPVNVEHLRRKIKYFFMNPCEKRSAGQKPWKLILQLFKIFFITAQLVIFGLSNQMVVTFKEENLMTFKHLFLKDYVDGDRDTYAVYRQEDVYDHISYIVEQYGLLHNITVGNHEYRRTGDAYAPLSLCQEFYREAAISPGNETVVIDAQIKTECHEVYPTYRPSLQKAIPHFELHFKRMLSVKVTFVLKAINLQTVKHRELPDCYDFTVTITYNNQVHSGRIKIDLENDVDINECREWKVTGASYIGIYWTVMFDSLIIVACITSFVLCMRSVISGIRLQIEYTHYCEASCSKEVPASDRLEFVNGWYMLIILSDTLTIIGSILKIGIQTKMLTTYDVCSIFLGTGTMFLWIGVLRYMGFFRKYNILIVTLRAAFPNVIRFLCCAGIIYLSYCFCGWIVLGPYHEKFRTLNTVSECLFSLVNGDDMFPTFKDMKQKSSLVWIFSRIYLYSFVSLFIYMVLSLFITIITDTYETIKKQQDSGLPTSELQKFYLECKDLPNSWAYRPDRNSSCFLNCCVSRCRDNQTTVTSES</sequence>
<dbReference type="InterPro" id="IPR049134">
    <property type="entry name" value="MCLN_ECD"/>
</dbReference>
<evidence type="ECO:0000256" key="13">
    <source>
        <dbReference type="SAM" id="Phobius"/>
    </source>
</evidence>
<dbReference type="FunFam" id="1.10.287.70:FF:000033">
    <property type="entry name" value="Mucolipin 1"/>
    <property type="match status" value="1"/>
</dbReference>
<evidence type="ECO:0000256" key="9">
    <source>
        <dbReference type="ARBA" id="ARBA00023136"/>
    </source>
</evidence>
<gene>
    <name evidence="17" type="primary">mcoln3b</name>
</gene>
<keyword evidence="5 13" id="KW-0812">Transmembrane</keyword>
<evidence type="ECO:0000256" key="8">
    <source>
        <dbReference type="ARBA" id="ARBA00023065"/>
    </source>
</evidence>
<keyword evidence="4" id="KW-1003">Cell membrane</keyword>
<dbReference type="OrthoDB" id="263481at2759"/>
<keyword evidence="6" id="KW-0967">Endosome</keyword>
<comment type="subcellular location">
    <subcellularLocation>
        <location evidence="2">Cell membrane</location>
        <topology evidence="2">Multi-pass membrane protein</topology>
    </subcellularLocation>
    <subcellularLocation>
        <location evidence="1">Endosome membrane</location>
        <topology evidence="1">Multi-pass membrane protein</topology>
    </subcellularLocation>
</comment>
<evidence type="ECO:0000256" key="7">
    <source>
        <dbReference type="ARBA" id="ARBA00022989"/>
    </source>
</evidence>
<dbReference type="GeneID" id="114854269"/>
<protein>
    <submittedName>
        <fullName evidence="17">Mucolipin-3</fullName>
    </submittedName>
</protein>
<evidence type="ECO:0000313" key="17">
    <source>
        <dbReference type="RefSeq" id="XP_029004355.1"/>
    </source>
</evidence>
<keyword evidence="9 13" id="KW-0472">Membrane</keyword>
<reference evidence="17" key="1">
    <citation type="submission" date="2025-08" db="UniProtKB">
        <authorList>
            <consortium name="RefSeq"/>
        </authorList>
    </citation>
    <scope>IDENTIFICATION</scope>
</reference>
<dbReference type="Pfam" id="PF21381">
    <property type="entry name" value="MCLN_ECD"/>
    <property type="match status" value="1"/>
</dbReference>
<comment type="catalytic activity">
    <reaction evidence="12">
        <text>Ca(2+)(in) = Ca(2+)(out)</text>
        <dbReference type="Rhea" id="RHEA:29671"/>
        <dbReference type="ChEBI" id="CHEBI:29108"/>
    </reaction>
</comment>
<dbReference type="Pfam" id="PF08016">
    <property type="entry name" value="PKD_channel"/>
    <property type="match status" value="1"/>
</dbReference>
<feature type="transmembrane region" description="Helical" evidence="13">
    <location>
        <begin position="470"/>
        <end position="491"/>
    </location>
</feature>
<evidence type="ECO:0000256" key="5">
    <source>
        <dbReference type="ARBA" id="ARBA00022692"/>
    </source>
</evidence>
<dbReference type="RefSeq" id="XP_029004355.1">
    <property type="nucleotide sequence ID" value="XM_029148522.3"/>
</dbReference>
<keyword evidence="8" id="KW-0406">Ion transport</keyword>
<feature type="transmembrane region" description="Helical" evidence="13">
    <location>
        <begin position="56"/>
        <end position="75"/>
    </location>
</feature>
<dbReference type="KEGG" id="bspl:114854269"/>
<dbReference type="AlphaFoldDB" id="A0A6P7MCP9"/>
<feature type="domain" description="Polycystin cation channel PKD1/PKD2" evidence="14">
    <location>
        <begin position="362"/>
        <end position="498"/>
    </location>
</feature>
<dbReference type="GO" id="GO:0005886">
    <property type="term" value="C:plasma membrane"/>
    <property type="evidence" value="ECO:0007669"/>
    <property type="project" value="UniProtKB-SubCell"/>
</dbReference>
<keyword evidence="7 13" id="KW-1133">Transmembrane helix</keyword>